<dbReference type="CDD" id="cd00024">
    <property type="entry name" value="CD_CSD"/>
    <property type="match status" value="1"/>
</dbReference>
<dbReference type="SUPFAM" id="SSF53098">
    <property type="entry name" value="Ribonuclease H-like"/>
    <property type="match status" value="1"/>
</dbReference>
<accession>A0A9Q1HG90</accession>
<comment type="caution">
    <text evidence="3">The sequence shown here is derived from an EMBL/GenBank/DDBJ whole genome shotgun (WGS) entry which is preliminary data.</text>
</comment>
<dbReference type="SUPFAM" id="SSF54160">
    <property type="entry name" value="Chromo domain-like"/>
    <property type="match status" value="1"/>
</dbReference>
<gene>
    <name evidence="3" type="ORF">HOLleu_11191</name>
</gene>
<evidence type="ECO:0000259" key="1">
    <source>
        <dbReference type="PROSITE" id="PS50013"/>
    </source>
</evidence>
<dbReference type="PANTHER" id="PTHR46585:SF1">
    <property type="entry name" value="CHROMO DOMAIN-CONTAINING PROTEIN"/>
    <property type="match status" value="1"/>
</dbReference>
<dbReference type="GO" id="GO:0015074">
    <property type="term" value="P:DNA integration"/>
    <property type="evidence" value="ECO:0007669"/>
    <property type="project" value="InterPro"/>
</dbReference>
<sequence length="608" mass="71481">MTKQTEKLPDILRSIYYDASHPAGYRGIAELLRHARKRRPNTTREEVERWLRSEDTYTLHRPVRRKYERNRVYVHGIDDQWQADLVDVTALSRHNRGIRFLLTCIDIFSKYAWVVPVKDKKGTTIVKALETILVRRRPRKLQTDKGSEFFNKDVKRLLASHDVHLFATHNETKASVVERFNRTFKEKMWKYLTANNTLRYLETLPRLVESYNTGYHRSIGRSPVDVSDRNELEVWNRLYPDLRRRRKSRRGTSVGDRVRLSMNVRHFRKGYLPRWTEEIFTVYKRIPRKPVVYTLKDWDGEIVEGTFYETELQRVEKDDEDVFKMEKILRRRTNKNGKMQYFVKWKGYPAKFNSWIDQIIKLTLPSNSSMDIFPDNTLAHYYTHLSKPLELRGKWEVAMCGISYTRSWYDLDHDSGSFGVKLGSSEDPRVFTYGNIRTDVGPVDLAKLLSKSDANTSWSWSEMNAKFTVRVRTTDPTYCSIFATDRMATITGFTSRAIGIIEDVEDETYVHFRSTRPADLHPIHQLYVYTDIIEHQLVGDTTAPLLRTVPAGNKFGETIDVDFSKLHYKPIARSLINNIEIDIRDETGMSIPFENGRVIVKLHFRQKL</sequence>
<feature type="domain" description="Integrase catalytic" evidence="2">
    <location>
        <begin position="58"/>
        <end position="231"/>
    </location>
</feature>
<dbReference type="InterPro" id="IPR023780">
    <property type="entry name" value="Chromo_domain"/>
</dbReference>
<evidence type="ECO:0008006" key="5">
    <source>
        <dbReference type="Google" id="ProtNLM"/>
    </source>
</evidence>
<dbReference type="EMBL" id="JAIZAY010000004">
    <property type="protein sequence ID" value="KAJ8043891.1"/>
    <property type="molecule type" value="Genomic_DNA"/>
</dbReference>
<proteinExistence type="predicted"/>
<dbReference type="AlphaFoldDB" id="A0A9Q1HG90"/>
<evidence type="ECO:0000313" key="3">
    <source>
        <dbReference type="EMBL" id="KAJ8043891.1"/>
    </source>
</evidence>
<dbReference type="OrthoDB" id="6343797at2759"/>
<dbReference type="InterPro" id="IPR000953">
    <property type="entry name" value="Chromo/chromo_shadow_dom"/>
</dbReference>
<dbReference type="InterPro" id="IPR036397">
    <property type="entry name" value="RNaseH_sf"/>
</dbReference>
<dbReference type="Pfam" id="PF00385">
    <property type="entry name" value="Chromo"/>
    <property type="match status" value="1"/>
</dbReference>
<organism evidence="3 4">
    <name type="scientific">Holothuria leucospilota</name>
    <name type="common">Black long sea cucumber</name>
    <name type="synonym">Mertensiothuria leucospilota</name>
    <dbReference type="NCBI Taxonomy" id="206669"/>
    <lineage>
        <taxon>Eukaryota</taxon>
        <taxon>Metazoa</taxon>
        <taxon>Echinodermata</taxon>
        <taxon>Eleutherozoa</taxon>
        <taxon>Echinozoa</taxon>
        <taxon>Holothuroidea</taxon>
        <taxon>Aspidochirotacea</taxon>
        <taxon>Aspidochirotida</taxon>
        <taxon>Holothuriidae</taxon>
        <taxon>Holothuria</taxon>
    </lineage>
</organism>
<dbReference type="Proteomes" id="UP001152320">
    <property type="component" value="Chromosome 4"/>
</dbReference>
<dbReference type="Gene3D" id="2.40.50.40">
    <property type="match status" value="1"/>
</dbReference>
<dbReference type="InterPro" id="IPR001584">
    <property type="entry name" value="Integrase_cat-core"/>
</dbReference>
<reference evidence="3" key="1">
    <citation type="submission" date="2021-10" db="EMBL/GenBank/DDBJ databases">
        <title>Tropical sea cucumber genome reveals ecological adaptation and Cuvierian tubules defense mechanism.</title>
        <authorList>
            <person name="Chen T."/>
        </authorList>
    </citation>
    <scope>NUCLEOTIDE SEQUENCE</scope>
    <source>
        <strain evidence="3">Nanhai2018</strain>
        <tissue evidence="3">Muscle</tissue>
    </source>
</reference>
<keyword evidence="4" id="KW-1185">Reference proteome</keyword>
<dbReference type="GO" id="GO:0003676">
    <property type="term" value="F:nucleic acid binding"/>
    <property type="evidence" value="ECO:0007669"/>
    <property type="project" value="InterPro"/>
</dbReference>
<dbReference type="InterPro" id="IPR016197">
    <property type="entry name" value="Chromo-like_dom_sf"/>
</dbReference>
<dbReference type="Gene3D" id="3.30.420.10">
    <property type="entry name" value="Ribonuclease H-like superfamily/Ribonuclease H"/>
    <property type="match status" value="1"/>
</dbReference>
<dbReference type="Pfam" id="PF00665">
    <property type="entry name" value="rve"/>
    <property type="match status" value="1"/>
</dbReference>
<dbReference type="PROSITE" id="PS50994">
    <property type="entry name" value="INTEGRASE"/>
    <property type="match status" value="1"/>
</dbReference>
<evidence type="ECO:0000259" key="2">
    <source>
        <dbReference type="PROSITE" id="PS50994"/>
    </source>
</evidence>
<dbReference type="PANTHER" id="PTHR46585">
    <property type="entry name" value="INTEGRASE CORE DOMAIN CONTAINING PROTEIN"/>
    <property type="match status" value="1"/>
</dbReference>
<dbReference type="InterPro" id="IPR012337">
    <property type="entry name" value="RNaseH-like_sf"/>
</dbReference>
<feature type="domain" description="Chromo" evidence="1">
    <location>
        <begin position="323"/>
        <end position="355"/>
    </location>
</feature>
<dbReference type="SMART" id="SM00298">
    <property type="entry name" value="CHROMO"/>
    <property type="match status" value="1"/>
</dbReference>
<name>A0A9Q1HG90_HOLLE</name>
<dbReference type="PROSITE" id="PS50013">
    <property type="entry name" value="CHROMO_2"/>
    <property type="match status" value="1"/>
</dbReference>
<evidence type="ECO:0000313" key="4">
    <source>
        <dbReference type="Proteomes" id="UP001152320"/>
    </source>
</evidence>
<protein>
    <recommendedName>
        <fullName evidence="5">Integrase catalytic domain-containing protein</fullName>
    </recommendedName>
</protein>